<dbReference type="Pfam" id="PF02441">
    <property type="entry name" value="Flavoprotein"/>
    <property type="match status" value="1"/>
</dbReference>
<evidence type="ECO:0000259" key="1">
    <source>
        <dbReference type="Pfam" id="PF02441"/>
    </source>
</evidence>
<sequence>MNEQPIAVALTGASGIAYGMRLIECLLQAGRQVQLLYSQAAQIVAAMELNLQIPASAEQAQRQLTVH</sequence>
<gene>
    <name evidence="2" type="ORF">ENG92_05480</name>
</gene>
<feature type="non-terminal residue" evidence="2">
    <location>
        <position position="67"/>
    </location>
</feature>
<dbReference type="InterPro" id="IPR036551">
    <property type="entry name" value="Flavin_trans-like"/>
</dbReference>
<dbReference type="AlphaFoldDB" id="A0A831KCU2"/>
<dbReference type="Proteomes" id="UP000885822">
    <property type="component" value="Unassembled WGS sequence"/>
</dbReference>
<dbReference type="Gene3D" id="3.40.50.1950">
    <property type="entry name" value="Flavin prenyltransferase-like"/>
    <property type="match status" value="1"/>
</dbReference>
<name>A0A831KCU2_9GAMM</name>
<reference evidence="2" key="1">
    <citation type="journal article" date="2020" name="mSystems">
        <title>Genome- and Community-Level Interaction Insights into Carbon Utilization and Element Cycling Functions of Hydrothermarchaeota in Hydrothermal Sediment.</title>
        <authorList>
            <person name="Zhou Z."/>
            <person name="Liu Y."/>
            <person name="Xu W."/>
            <person name="Pan J."/>
            <person name="Luo Z.H."/>
            <person name="Li M."/>
        </authorList>
    </citation>
    <scope>NUCLEOTIDE SEQUENCE [LARGE SCALE GENOMIC DNA]</scope>
    <source>
        <strain evidence="2">HyVt-26</strain>
    </source>
</reference>
<dbReference type="GO" id="GO:0003824">
    <property type="term" value="F:catalytic activity"/>
    <property type="evidence" value="ECO:0007669"/>
    <property type="project" value="InterPro"/>
</dbReference>
<dbReference type="SUPFAM" id="SSF52507">
    <property type="entry name" value="Homo-oligomeric flavin-containing Cys decarboxylases, HFCD"/>
    <property type="match status" value="1"/>
</dbReference>
<evidence type="ECO:0000313" key="2">
    <source>
        <dbReference type="EMBL" id="HDK38449.1"/>
    </source>
</evidence>
<organism evidence="2">
    <name type="scientific">Thiolapillus brandeum</name>
    <dbReference type="NCBI Taxonomy" id="1076588"/>
    <lineage>
        <taxon>Bacteria</taxon>
        <taxon>Pseudomonadati</taxon>
        <taxon>Pseudomonadota</taxon>
        <taxon>Gammaproteobacteria</taxon>
        <taxon>Chromatiales</taxon>
        <taxon>Sedimenticolaceae</taxon>
        <taxon>Thiolapillus</taxon>
    </lineage>
</organism>
<protein>
    <submittedName>
        <fullName evidence="2">Aromatic acid decarboxylase</fullName>
    </submittedName>
</protein>
<accession>A0A831KCU2</accession>
<dbReference type="EMBL" id="DRCV01000241">
    <property type="protein sequence ID" value="HDK38449.1"/>
    <property type="molecule type" value="Genomic_DNA"/>
</dbReference>
<proteinExistence type="predicted"/>
<comment type="caution">
    <text evidence="2">The sequence shown here is derived from an EMBL/GenBank/DDBJ whole genome shotgun (WGS) entry which is preliminary data.</text>
</comment>
<dbReference type="InterPro" id="IPR003382">
    <property type="entry name" value="Flavoprotein"/>
</dbReference>
<feature type="domain" description="Flavoprotein" evidence="1">
    <location>
        <begin position="6"/>
        <end position="53"/>
    </location>
</feature>